<keyword evidence="2" id="KW-1185">Reference proteome</keyword>
<protein>
    <recommendedName>
        <fullName evidence="3">Transposase (putative) YhgA-like domain-containing protein</fullName>
    </recommendedName>
</protein>
<reference evidence="2" key="1">
    <citation type="journal article" date="2019" name="Int. J. Syst. Evol. Microbiol.">
        <title>The Global Catalogue of Microorganisms (GCM) 10K type strain sequencing project: providing services to taxonomists for standard genome sequencing and annotation.</title>
        <authorList>
            <consortium name="The Broad Institute Genomics Platform"/>
            <consortium name="The Broad Institute Genome Sequencing Center for Infectious Disease"/>
            <person name="Wu L."/>
            <person name="Ma J."/>
        </authorList>
    </citation>
    <scope>NUCLEOTIDE SEQUENCE [LARGE SCALE GENOMIC DNA]</scope>
    <source>
        <strain evidence="2">CGMCC 4.7177</strain>
    </source>
</reference>
<dbReference type="RefSeq" id="WP_381170845.1">
    <property type="nucleotide sequence ID" value="NZ_JBHSFK010000010.1"/>
</dbReference>
<organism evidence="1 2">
    <name type="scientific">Streptomyces vulcanius</name>
    <dbReference type="NCBI Taxonomy" id="1441876"/>
    <lineage>
        <taxon>Bacteria</taxon>
        <taxon>Bacillati</taxon>
        <taxon>Actinomycetota</taxon>
        <taxon>Actinomycetes</taxon>
        <taxon>Kitasatosporales</taxon>
        <taxon>Streptomycetaceae</taxon>
        <taxon>Streptomyces</taxon>
    </lineage>
</organism>
<name>A0ABV9AVC6_9ACTN</name>
<evidence type="ECO:0008006" key="3">
    <source>
        <dbReference type="Google" id="ProtNLM"/>
    </source>
</evidence>
<evidence type="ECO:0000313" key="2">
    <source>
        <dbReference type="Proteomes" id="UP001595839"/>
    </source>
</evidence>
<dbReference type="Proteomes" id="UP001595839">
    <property type="component" value="Unassembled WGS sequence"/>
</dbReference>
<dbReference type="PANTHER" id="PTHR34613">
    <property type="entry name" value="SLL0800 PROTEIN"/>
    <property type="match status" value="1"/>
</dbReference>
<evidence type="ECO:0000313" key="1">
    <source>
        <dbReference type="EMBL" id="MFC4501386.1"/>
    </source>
</evidence>
<gene>
    <name evidence="1" type="ORF">ACFPIH_17935</name>
</gene>
<dbReference type="EMBL" id="JBHSFK010000010">
    <property type="protein sequence ID" value="MFC4501386.1"/>
    <property type="molecule type" value="Genomic_DNA"/>
</dbReference>
<comment type="caution">
    <text evidence="1">The sequence shown here is derived from an EMBL/GenBank/DDBJ whole genome shotgun (WGS) entry which is preliminary data.</text>
</comment>
<dbReference type="PANTHER" id="PTHR34613:SF1">
    <property type="entry name" value="SLL6017 PROTEIN"/>
    <property type="match status" value="1"/>
</dbReference>
<proteinExistence type="predicted"/>
<accession>A0ABV9AVC6</accession>
<sequence length="302" mass="33529">MVTPTHEASHRLFQDHPEALSLVFQALGIPPPSKSDFGTVSPDATEIRPLERRVDTVRKFEPEMGESFLIAIEAQTKKHPEKPKSWAYYVAYLRAKYDMPVLLVAVCRDRPTATWAAGPFECAVGPWTTQVTHPFVLGPTTVPEITDESMVTRNPALAALSAIVHSQSRRAPAILEAVVRGLLPFAPLTAGYWLEVLEVGLENTPVRENWRSLMKTHFPGHGTLFEETYLEGEAEGKLKDRAALVLRLLDKRGIDIPEEIRERVTSCDDLDTLTLWFDRALTATVAEDLFTESPEDGAASGT</sequence>